<feature type="non-terminal residue" evidence="1">
    <location>
        <position position="88"/>
    </location>
</feature>
<protein>
    <submittedName>
        <fullName evidence="1">Jg18102 protein</fullName>
    </submittedName>
</protein>
<dbReference type="AlphaFoldDB" id="A0A8S4QVU7"/>
<proteinExistence type="predicted"/>
<evidence type="ECO:0000313" key="1">
    <source>
        <dbReference type="EMBL" id="CAH2218352.1"/>
    </source>
</evidence>
<name>A0A8S4QVU7_9NEOP</name>
<evidence type="ECO:0000313" key="2">
    <source>
        <dbReference type="Proteomes" id="UP000838756"/>
    </source>
</evidence>
<reference evidence="1" key="1">
    <citation type="submission" date="2022-03" db="EMBL/GenBank/DDBJ databases">
        <authorList>
            <person name="Lindestad O."/>
        </authorList>
    </citation>
    <scope>NUCLEOTIDE SEQUENCE</scope>
</reference>
<dbReference type="EMBL" id="CAKXAJ010019460">
    <property type="protein sequence ID" value="CAH2218352.1"/>
    <property type="molecule type" value="Genomic_DNA"/>
</dbReference>
<gene>
    <name evidence="1" type="primary">jg18102</name>
    <name evidence="1" type="ORF">PAEG_LOCUS6188</name>
</gene>
<organism evidence="1 2">
    <name type="scientific">Pararge aegeria aegeria</name>
    <dbReference type="NCBI Taxonomy" id="348720"/>
    <lineage>
        <taxon>Eukaryota</taxon>
        <taxon>Metazoa</taxon>
        <taxon>Ecdysozoa</taxon>
        <taxon>Arthropoda</taxon>
        <taxon>Hexapoda</taxon>
        <taxon>Insecta</taxon>
        <taxon>Pterygota</taxon>
        <taxon>Neoptera</taxon>
        <taxon>Endopterygota</taxon>
        <taxon>Lepidoptera</taxon>
        <taxon>Glossata</taxon>
        <taxon>Ditrysia</taxon>
        <taxon>Papilionoidea</taxon>
        <taxon>Nymphalidae</taxon>
        <taxon>Satyrinae</taxon>
        <taxon>Satyrini</taxon>
        <taxon>Parargina</taxon>
        <taxon>Pararge</taxon>
    </lineage>
</organism>
<comment type="caution">
    <text evidence="1">The sequence shown here is derived from an EMBL/GenBank/DDBJ whole genome shotgun (WGS) entry which is preliminary data.</text>
</comment>
<accession>A0A8S4QVU7</accession>
<keyword evidence="2" id="KW-1185">Reference proteome</keyword>
<sequence>MLFGVSKELSLLSINVMKNNLDSPPFGRKILFQINVVSQPRAGAAQVVTLVLQDPGLPLRRQRRGVLLDGRGPAAVVARQQDPRRGRI</sequence>
<dbReference type="Proteomes" id="UP000838756">
    <property type="component" value="Unassembled WGS sequence"/>
</dbReference>